<evidence type="ECO:0000256" key="6">
    <source>
        <dbReference type="ARBA" id="ARBA00023033"/>
    </source>
</evidence>
<dbReference type="InterPro" id="IPR050196">
    <property type="entry name" value="Cytochrome_P450_Monoox"/>
</dbReference>
<comment type="similarity">
    <text evidence="1 8">Belongs to the cytochrome P450 family.</text>
</comment>
<evidence type="ECO:0000256" key="9">
    <source>
        <dbReference type="SAM" id="MobiDB-lite"/>
    </source>
</evidence>
<dbReference type="Pfam" id="PF00067">
    <property type="entry name" value="p450"/>
    <property type="match status" value="1"/>
</dbReference>
<dbReference type="PRINTS" id="PR00463">
    <property type="entry name" value="EP450I"/>
</dbReference>
<dbReference type="PRINTS" id="PR00385">
    <property type="entry name" value="P450"/>
</dbReference>
<evidence type="ECO:0000256" key="8">
    <source>
        <dbReference type="RuleBase" id="RU000461"/>
    </source>
</evidence>
<dbReference type="Gene3D" id="1.10.630.10">
    <property type="entry name" value="Cytochrome P450"/>
    <property type="match status" value="1"/>
</dbReference>
<dbReference type="RefSeq" id="WP_202055226.1">
    <property type="nucleotide sequence ID" value="NZ_JAEQMY010000001.1"/>
</dbReference>
<comment type="caution">
    <text evidence="10">The sequence shown here is derived from an EMBL/GenBank/DDBJ whole genome shotgun (WGS) entry which is preliminary data.</text>
</comment>
<gene>
    <name evidence="10" type="ORF">JKG68_01045</name>
</gene>
<feature type="binding site" description="axial binding residue" evidence="7">
    <location>
        <position position="405"/>
    </location>
    <ligand>
        <name>heme</name>
        <dbReference type="ChEBI" id="CHEBI:30413"/>
    </ligand>
    <ligandPart>
        <name>Fe</name>
        <dbReference type="ChEBI" id="CHEBI:18248"/>
    </ligandPart>
</feature>
<keyword evidence="4 8" id="KW-0560">Oxidoreductase</keyword>
<evidence type="ECO:0000313" key="11">
    <source>
        <dbReference type="Proteomes" id="UP000605848"/>
    </source>
</evidence>
<keyword evidence="3 7" id="KW-0479">Metal-binding</keyword>
<dbReference type="SUPFAM" id="SSF48264">
    <property type="entry name" value="Cytochrome P450"/>
    <property type="match status" value="1"/>
</dbReference>
<keyword evidence="2 7" id="KW-0349">Heme</keyword>
<dbReference type="InterPro" id="IPR036396">
    <property type="entry name" value="Cyt_P450_sf"/>
</dbReference>
<dbReference type="InterPro" id="IPR002401">
    <property type="entry name" value="Cyt_P450_E_grp-I"/>
</dbReference>
<dbReference type="AlphaFoldDB" id="A0A936ZD03"/>
<dbReference type="GO" id="GO:0020037">
    <property type="term" value="F:heme binding"/>
    <property type="evidence" value="ECO:0007669"/>
    <property type="project" value="InterPro"/>
</dbReference>
<proteinExistence type="inferred from homology"/>
<keyword evidence="6 8" id="KW-0503">Monooxygenase</keyword>
<dbReference type="InterPro" id="IPR001128">
    <property type="entry name" value="Cyt_P450"/>
</dbReference>
<feature type="compositionally biased region" description="Basic and acidic residues" evidence="9">
    <location>
        <begin position="446"/>
        <end position="458"/>
    </location>
</feature>
<feature type="region of interest" description="Disordered" evidence="9">
    <location>
        <begin position="434"/>
        <end position="458"/>
    </location>
</feature>
<comment type="cofactor">
    <cofactor evidence="7">
        <name>heme</name>
        <dbReference type="ChEBI" id="CHEBI:30413"/>
    </cofactor>
</comment>
<evidence type="ECO:0000256" key="3">
    <source>
        <dbReference type="ARBA" id="ARBA00022723"/>
    </source>
</evidence>
<evidence type="ECO:0000313" key="10">
    <source>
        <dbReference type="EMBL" id="MBL0402549.1"/>
    </source>
</evidence>
<keyword evidence="5 7" id="KW-0408">Iron</keyword>
<keyword evidence="11" id="KW-1185">Reference proteome</keyword>
<dbReference type="InterPro" id="IPR017972">
    <property type="entry name" value="Cyt_P450_CS"/>
</dbReference>
<dbReference type="GO" id="GO:0016705">
    <property type="term" value="F:oxidoreductase activity, acting on paired donors, with incorporation or reduction of molecular oxygen"/>
    <property type="evidence" value="ECO:0007669"/>
    <property type="project" value="InterPro"/>
</dbReference>
<organism evidence="10 11">
    <name type="scientific">Microvirga aerilata</name>
    <dbReference type="NCBI Taxonomy" id="670292"/>
    <lineage>
        <taxon>Bacteria</taxon>
        <taxon>Pseudomonadati</taxon>
        <taxon>Pseudomonadota</taxon>
        <taxon>Alphaproteobacteria</taxon>
        <taxon>Hyphomicrobiales</taxon>
        <taxon>Methylobacteriaceae</taxon>
        <taxon>Microvirga</taxon>
    </lineage>
</organism>
<dbReference type="PANTHER" id="PTHR24291:SF50">
    <property type="entry name" value="BIFUNCTIONAL ALBAFLAVENONE MONOOXYGENASE_TERPENE SYNTHASE"/>
    <property type="match status" value="1"/>
</dbReference>
<dbReference type="PANTHER" id="PTHR24291">
    <property type="entry name" value="CYTOCHROME P450 FAMILY 4"/>
    <property type="match status" value="1"/>
</dbReference>
<evidence type="ECO:0000256" key="5">
    <source>
        <dbReference type="ARBA" id="ARBA00023004"/>
    </source>
</evidence>
<accession>A0A936ZD03</accession>
<dbReference type="PROSITE" id="PS00086">
    <property type="entry name" value="CYTOCHROME_P450"/>
    <property type="match status" value="1"/>
</dbReference>
<evidence type="ECO:0000256" key="4">
    <source>
        <dbReference type="ARBA" id="ARBA00023002"/>
    </source>
</evidence>
<name>A0A936ZD03_9HYPH</name>
<evidence type="ECO:0000256" key="1">
    <source>
        <dbReference type="ARBA" id="ARBA00010617"/>
    </source>
</evidence>
<protein>
    <submittedName>
        <fullName evidence="10">Cytochrome P450</fullName>
    </submittedName>
</protein>
<sequence length="458" mass="50549">MSIDALPRISDKSPGVTVSRRSPLSVLPALVRDPLQALPPEVYHQPLVYSKIAGRERILVTEPSLIHEALVRNADALSKGEDVRRALGPALGQGLLTADGGHWRWQRQSVAPAFRHEKLLGLLPAMISAAERTRERWLAFGSGAAINIGREMMHTTFDIIVETMMSGAGSIDVARVEQGITDYLKPTGWVFALSILNAPDWLPYPGRRKAMEAAAYLRSAIIHMIAERRRSGEVREDLVGLLLAAADPESGRTMTDEEIADNLLTFVTGGHETTALGLAWTFLLLARQPEHEARVIAEIDEVTGGEAVRPEHVSRLAYTRQVFSEAMRLYPPAPIITRTAVQPFPLSGLTVPEGAVVIVPIHAVHHHASIWENPERFDPERFAPDQAKARHRYAYMPFGAGPRICIGNAFATMEAVSILAVLLQAVRLRSPSGEMPKPRMKVTLRPRQEPRMQVEPRS</sequence>
<dbReference type="Proteomes" id="UP000605848">
    <property type="component" value="Unassembled WGS sequence"/>
</dbReference>
<evidence type="ECO:0000256" key="2">
    <source>
        <dbReference type="ARBA" id="ARBA00022617"/>
    </source>
</evidence>
<dbReference type="GO" id="GO:0004497">
    <property type="term" value="F:monooxygenase activity"/>
    <property type="evidence" value="ECO:0007669"/>
    <property type="project" value="UniProtKB-KW"/>
</dbReference>
<evidence type="ECO:0000256" key="7">
    <source>
        <dbReference type="PIRSR" id="PIRSR602401-1"/>
    </source>
</evidence>
<dbReference type="EMBL" id="JAEQMY010000001">
    <property type="protein sequence ID" value="MBL0402549.1"/>
    <property type="molecule type" value="Genomic_DNA"/>
</dbReference>
<dbReference type="GO" id="GO:0005506">
    <property type="term" value="F:iron ion binding"/>
    <property type="evidence" value="ECO:0007669"/>
    <property type="project" value="InterPro"/>
</dbReference>
<reference evidence="10" key="1">
    <citation type="submission" date="2021-01" db="EMBL/GenBank/DDBJ databases">
        <title>Microvirga sp.</title>
        <authorList>
            <person name="Kim M.K."/>
        </authorList>
    </citation>
    <scope>NUCLEOTIDE SEQUENCE</scope>
    <source>
        <strain evidence="10">5420S-16</strain>
    </source>
</reference>